<dbReference type="EMBL" id="CAMXCT020000901">
    <property type="protein sequence ID" value="CAL1137974.1"/>
    <property type="molecule type" value="Genomic_DNA"/>
</dbReference>
<name>A0A9P1C3X4_9DINO</name>
<evidence type="ECO:0000256" key="1">
    <source>
        <dbReference type="SAM" id="MobiDB-lite"/>
    </source>
</evidence>
<evidence type="ECO:0000313" key="3">
    <source>
        <dbReference type="EMBL" id="CAL1137974.1"/>
    </source>
</evidence>
<dbReference type="Proteomes" id="UP001152797">
    <property type="component" value="Unassembled WGS sequence"/>
</dbReference>
<accession>A0A9P1C3X4</accession>
<feature type="region of interest" description="Disordered" evidence="1">
    <location>
        <begin position="1"/>
        <end position="20"/>
    </location>
</feature>
<feature type="region of interest" description="Disordered" evidence="1">
    <location>
        <begin position="278"/>
        <end position="298"/>
    </location>
</feature>
<dbReference type="EMBL" id="CAMXCT030000901">
    <property type="protein sequence ID" value="CAL4771911.1"/>
    <property type="molecule type" value="Genomic_DNA"/>
</dbReference>
<feature type="compositionally biased region" description="Acidic residues" evidence="1">
    <location>
        <begin position="374"/>
        <end position="393"/>
    </location>
</feature>
<feature type="compositionally biased region" description="Polar residues" evidence="1">
    <location>
        <begin position="44"/>
        <end position="56"/>
    </location>
</feature>
<dbReference type="AlphaFoldDB" id="A0A9P1C3X4"/>
<proteinExistence type="predicted"/>
<evidence type="ECO:0000313" key="4">
    <source>
        <dbReference type="Proteomes" id="UP001152797"/>
    </source>
</evidence>
<evidence type="ECO:0000313" key="2">
    <source>
        <dbReference type="EMBL" id="CAI3984599.1"/>
    </source>
</evidence>
<feature type="region of interest" description="Disordered" evidence="1">
    <location>
        <begin position="44"/>
        <end position="89"/>
    </location>
</feature>
<dbReference type="OrthoDB" id="444562at2759"/>
<comment type="caution">
    <text evidence="2">The sequence shown here is derived from an EMBL/GenBank/DDBJ whole genome shotgun (WGS) entry which is preliminary data.</text>
</comment>
<dbReference type="EMBL" id="CAMXCT010000901">
    <property type="protein sequence ID" value="CAI3984599.1"/>
    <property type="molecule type" value="Genomic_DNA"/>
</dbReference>
<reference evidence="3" key="2">
    <citation type="submission" date="2024-04" db="EMBL/GenBank/DDBJ databases">
        <authorList>
            <person name="Chen Y."/>
            <person name="Shah S."/>
            <person name="Dougan E. K."/>
            <person name="Thang M."/>
            <person name="Chan C."/>
        </authorList>
    </citation>
    <scope>NUCLEOTIDE SEQUENCE [LARGE SCALE GENOMIC DNA]</scope>
</reference>
<protein>
    <submittedName>
        <fullName evidence="2">Uncharacterized protein</fullName>
    </submittedName>
</protein>
<feature type="region of interest" description="Disordered" evidence="1">
    <location>
        <begin position="352"/>
        <end position="409"/>
    </location>
</feature>
<keyword evidence="4" id="KW-1185">Reference proteome</keyword>
<gene>
    <name evidence="2" type="ORF">C1SCF055_LOCUS12124</name>
</gene>
<sequence>MAPPGFGRKPGAGRGSFLSASCGNIMPQKMQAATLRFGTTLTMRPVSRPSSASQAATLVRRAVEVPDDKVENSDKMDGSGSKPSQARIRPVSAVPVGLSGSMPTATYPARTRPQSAAATKLASQGFAAAMVAVKHSTPQIQRPTSSLGHSHHIGRLVGRGRIAHMAAAAQARNQSPPKRALSAGHSAPCLRPAIRPEVTVEAPSAGLDARQGKRPSQEKLQGDKCVFEEIMRTDEFFGTILKEIKASYKSTEQPVPTVFSEASPAEIAVDAIRRPWIEDGTDTNDCDTARANSSPLPPQKVRQLEQENLALRELLRRCHGQLKRRPVASAQSEPLPVAAATSLSVWSSPEPLAAKMRRPPPDRPSSVPALNLSEIDDESEYDEGEEEEDDYYEDYPLHNPNAFAGAGAY</sequence>
<organism evidence="2">
    <name type="scientific">Cladocopium goreaui</name>
    <dbReference type="NCBI Taxonomy" id="2562237"/>
    <lineage>
        <taxon>Eukaryota</taxon>
        <taxon>Sar</taxon>
        <taxon>Alveolata</taxon>
        <taxon>Dinophyceae</taxon>
        <taxon>Suessiales</taxon>
        <taxon>Symbiodiniaceae</taxon>
        <taxon>Cladocopium</taxon>
    </lineage>
</organism>
<reference evidence="2" key="1">
    <citation type="submission" date="2022-10" db="EMBL/GenBank/DDBJ databases">
        <authorList>
            <person name="Chen Y."/>
            <person name="Dougan E. K."/>
            <person name="Chan C."/>
            <person name="Rhodes N."/>
            <person name="Thang M."/>
        </authorList>
    </citation>
    <scope>NUCLEOTIDE SEQUENCE</scope>
</reference>
<feature type="compositionally biased region" description="Basic and acidic residues" evidence="1">
    <location>
        <begin position="61"/>
        <end position="77"/>
    </location>
</feature>